<keyword evidence="3" id="KW-1185">Reference proteome</keyword>
<accession>A0A426DLK5</accession>
<dbReference type="InterPro" id="IPR024437">
    <property type="entry name" value="DUF3825"/>
</dbReference>
<proteinExistence type="predicted"/>
<evidence type="ECO:0000259" key="1">
    <source>
        <dbReference type="Pfam" id="PF12873"/>
    </source>
</evidence>
<evidence type="ECO:0000313" key="2">
    <source>
        <dbReference type="EMBL" id="RRK33645.1"/>
    </source>
</evidence>
<organism evidence="2 3">
    <name type="scientific">Schaedlerella arabinosiphila</name>
    <dbReference type="NCBI Taxonomy" id="2044587"/>
    <lineage>
        <taxon>Bacteria</taxon>
        <taxon>Bacillati</taxon>
        <taxon>Bacillota</taxon>
        <taxon>Clostridia</taxon>
        <taxon>Lachnospirales</taxon>
        <taxon>Lachnospiraceae</taxon>
        <taxon>Schaedlerella</taxon>
    </lineage>
</organism>
<dbReference type="Proteomes" id="UP000274920">
    <property type="component" value="Unassembled WGS sequence"/>
</dbReference>
<feature type="domain" description="DUF3825" evidence="1">
    <location>
        <begin position="1"/>
        <end position="60"/>
    </location>
</feature>
<protein>
    <submittedName>
        <fullName evidence="2">DUF3825 domain-containing protein</fullName>
    </submittedName>
</protein>
<comment type="caution">
    <text evidence="2">The sequence shown here is derived from an EMBL/GenBank/DDBJ whole genome shotgun (WGS) entry which is preliminary data.</text>
</comment>
<dbReference type="EMBL" id="RHJS01000002">
    <property type="protein sequence ID" value="RRK33645.1"/>
    <property type="molecule type" value="Genomic_DNA"/>
</dbReference>
<reference evidence="2" key="1">
    <citation type="submission" date="2018-10" db="EMBL/GenBank/DDBJ databases">
        <title>Schaedlerella arabinophila gen. nov. sp. nov., isolated from the mouse intestinal tract and comparative analysis with the genome of the closely related altered Schaedler flora strain ASF502.</title>
        <authorList>
            <person name="Miyake S."/>
            <person name="Soh M."/>
            <person name="Seedorf H."/>
        </authorList>
    </citation>
    <scope>NUCLEOTIDE SEQUENCE [LARGE SCALE GENOMIC DNA]</scope>
    <source>
        <strain evidence="2">DSM 106076</strain>
    </source>
</reference>
<gene>
    <name evidence="2" type="ORF">EBB54_21535</name>
</gene>
<dbReference type="AlphaFoldDB" id="A0A426DLK5"/>
<evidence type="ECO:0000313" key="3">
    <source>
        <dbReference type="Proteomes" id="UP000274920"/>
    </source>
</evidence>
<dbReference type="Pfam" id="PF12873">
    <property type="entry name" value="DUF3825"/>
    <property type="match status" value="1"/>
</dbReference>
<name>A0A426DLK5_9FIRM</name>
<sequence>MAQEEKWDYKGTSDKQILYNYLCYTYDRIKAENKIEISDDKSVMCFNTGLLTEHGADIYTDKSTKEAKIQLLLPLFLQSRDVADLALVVDKGEFNLLLTPGRMATTKPLFGMREIYPFKVFISRMPTAEDYLEMISAPSWVISTMYSIWADSPSSMVYTVQSLSSSTKKSGLPSLIMGSMVNIMPGTRSISLPLGVT</sequence>